<dbReference type="PANTHER" id="PTHR38926">
    <property type="entry name" value="F-BOX DOMAIN CONTAINING PROTEIN, EXPRESSED"/>
    <property type="match status" value="1"/>
</dbReference>
<dbReference type="SUPFAM" id="SSF52047">
    <property type="entry name" value="RNI-like"/>
    <property type="match status" value="1"/>
</dbReference>
<dbReference type="InterPro" id="IPR036047">
    <property type="entry name" value="F-box-like_dom_sf"/>
</dbReference>
<dbReference type="OrthoDB" id="2754196at2759"/>
<dbReference type="Pfam" id="PF12937">
    <property type="entry name" value="F-box-like"/>
    <property type="match status" value="1"/>
</dbReference>
<dbReference type="InterPro" id="IPR001810">
    <property type="entry name" value="F-box_dom"/>
</dbReference>
<feature type="domain" description="F-box" evidence="1">
    <location>
        <begin position="59"/>
        <end position="128"/>
    </location>
</feature>
<sequence>MKVEQDHENEITNLLGQLQCTLDVRQQAMSPSSLHGIFTRMHDLRAKVGEEINARVGVNTLPNELIMDVFKHVLSDVDPCHHITLEVDESDESAGVQTRPLLWLTHVCRRWRRVALAHPILWQRIDCRDPEQMQEFALRRSHPGPFSLFVDVPRYHESDDKDALRSVLMSSDRLQRLDIAHDLTKEPVLYPWLLDLQCPSLECLTVAGYPPDALLTNAEPPVIVLRKSLFCGGLSRLRALAISPIPDWLPSNPLPALTHLYLSIHWDSDLRIVTLLSFLGSAPALEMLHISHLPNLHEDDEQVVGPAPIPLNRLKYILLSNKSSFRSTLALLGQLVIPGSARTYIHWSNTTYSDDYVSTLPPLPSTADSDRLAVHTGWDRLQVAAEGRDSGFWLDGRDSSQAGTACIETWLTHIPTMFPLSRLSHLQLQARCPGSTVVQVLREAVALRTLELGICLYLDEHPQDEDAEYDVGPLCKEFDGSKDSLVLVSHALSEETGDAEPVPRICPELRSLTISLDSGSMFAQVFYGHWMAAIRSLLLARARLHRPIRRLAVQPIDLTPEDVCYDDRVEFIDEVLADYAALAEHVEEYVLHGSGEAPIAFPQPGEDWDEVGRYWTIPKDDRPRLDIY</sequence>
<accession>A0A371CWX3</accession>
<evidence type="ECO:0000313" key="2">
    <source>
        <dbReference type="EMBL" id="RDX44784.1"/>
    </source>
</evidence>
<reference evidence="2 3" key="1">
    <citation type="journal article" date="2018" name="Biotechnol. Biofuels">
        <title>Integrative visual omics of the white-rot fungus Polyporus brumalis exposes the biotechnological potential of its oxidative enzymes for delignifying raw plant biomass.</title>
        <authorList>
            <person name="Miyauchi S."/>
            <person name="Rancon A."/>
            <person name="Drula E."/>
            <person name="Hage H."/>
            <person name="Chaduli D."/>
            <person name="Favel A."/>
            <person name="Grisel S."/>
            <person name="Henrissat B."/>
            <person name="Herpoel-Gimbert I."/>
            <person name="Ruiz-Duenas F.J."/>
            <person name="Chevret D."/>
            <person name="Hainaut M."/>
            <person name="Lin J."/>
            <person name="Wang M."/>
            <person name="Pangilinan J."/>
            <person name="Lipzen A."/>
            <person name="Lesage-Meessen L."/>
            <person name="Navarro D."/>
            <person name="Riley R."/>
            <person name="Grigoriev I.V."/>
            <person name="Zhou S."/>
            <person name="Raouche S."/>
            <person name="Rosso M.N."/>
        </authorList>
    </citation>
    <scope>NUCLEOTIDE SEQUENCE [LARGE SCALE GENOMIC DNA]</scope>
    <source>
        <strain evidence="2 3">BRFM 1820</strain>
    </source>
</reference>
<dbReference type="PANTHER" id="PTHR38926:SF2">
    <property type="entry name" value="F-BOX_LRR-REPEAT PROTEIN 21-RELATED"/>
    <property type="match status" value="1"/>
</dbReference>
<proteinExistence type="predicted"/>
<organism evidence="2 3">
    <name type="scientific">Lentinus brumalis</name>
    <dbReference type="NCBI Taxonomy" id="2498619"/>
    <lineage>
        <taxon>Eukaryota</taxon>
        <taxon>Fungi</taxon>
        <taxon>Dikarya</taxon>
        <taxon>Basidiomycota</taxon>
        <taxon>Agaricomycotina</taxon>
        <taxon>Agaricomycetes</taxon>
        <taxon>Polyporales</taxon>
        <taxon>Polyporaceae</taxon>
        <taxon>Lentinus</taxon>
    </lineage>
</organism>
<name>A0A371CWX3_9APHY</name>
<protein>
    <recommendedName>
        <fullName evidence="1">F-box domain-containing protein</fullName>
    </recommendedName>
</protein>
<dbReference type="Gene3D" id="1.20.1280.50">
    <property type="match status" value="1"/>
</dbReference>
<dbReference type="STRING" id="139420.A0A371CWX3"/>
<dbReference type="Proteomes" id="UP000256964">
    <property type="component" value="Unassembled WGS sequence"/>
</dbReference>
<dbReference type="AlphaFoldDB" id="A0A371CWX3"/>
<evidence type="ECO:0000259" key="1">
    <source>
        <dbReference type="Pfam" id="PF12937"/>
    </source>
</evidence>
<evidence type="ECO:0000313" key="3">
    <source>
        <dbReference type="Proteomes" id="UP000256964"/>
    </source>
</evidence>
<dbReference type="SUPFAM" id="SSF81383">
    <property type="entry name" value="F-box domain"/>
    <property type="match status" value="1"/>
</dbReference>
<dbReference type="EMBL" id="KZ857445">
    <property type="protein sequence ID" value="RDX44784.1"/>
    <property type="molecule type" value="Genomic_DNA"/>
</dbReference>
<gene>
    <name evidence="2" type="ORF">OH76DRAFT_1039541</name>
</gene>
<keyword evidence="3" id="KW-1185">Reference proteome</keyword>